<dbReference type="SMART" id="SM01111">
    <property type="entry name" value="CVNH"/>
    <property type="match status" value="1"/>
</dbReference>
<dbReference type="Gene3D" id="2.30.60.10">
    <property type="entry name" value="Cyanovirin-N"/>
    <property type="match status" value="1"/>
</dbReference>
<evidence type="ECO:0000256" key="1">
    <source>
        <dbReference type="SAM" id="SignalP"/>
    </source>
</evidence>
<reference evidence="3" key="1">
    <citation type="submission" date="2019-01" db="EMBL/GenBank/DDBJ databases">
        <title>Colletotrichum abscissum LGMF1257.</title>
        <authorList>
            <person name="Baroncelli R."/>
        </authorList>
    </citation>
    <scope>NUCLEOTIDE SEQUENCE</scope>
    <source>
        <strain evidence="3">Ca142</strain>
    </source>
</reference>
<comment type="caution">
    <text evidence="3">The sequence shown here is derived from an EMBL/GenBank/DDBJ whole genome shotgun (WGS) entry which is preliminary data.</text>
</comment>
<evidence type="ECO:0000313" key="4">
    <source>
        <dbReference type="Proteomes" id="UP001056436"/>
    </source>
</evidence>
<dbReference type="InterPro" id="IPR036673">
    <property type="entry name" value="Cyanovirin-N_sf"/>
</dbReference>
<feature type="signal peptide" evidence="1">
    <location>
        <begin position="1"/>
        <end position="24"/>
    </location>
</feature>
<dbReference type="AlphaFoldDB" id="A0A9P9WZN7"/>
<dbReference type="InterPro" id="IPR011058">
    <property type="entry name" value="Cyanovirin-N"/>
</dbReference>
<proteinExistence type="predicted"/>
<evidence type="ECO:0000259" key="2">
    <source>
        <dbReference type="SMART" id="SM01111"/>
    </source>
</evidence>
<feature type="domain" description="Cyanovirin-N" evidence="2">
    <location>
        <begin position="42"/>
        <end position="133"/>
    </location>
</feature>
<organism evidence="3 4">
    <name type="scientific">Colletotrichum abscissum</name>
    <dbReference type="NCBI Taxonomy" id="1671311"/>
    <lineage>
        <taxon>Eukaryota</taxon>
        <taxon>Fungi</taxon>
        <taxon>Dikarya</taxon>
        <taxon>Ascomycota</taxon>
        <taxon>Pezizomycotina</taxon>
        <taxon>Sordariomycetes</taxon>
        <taxon>Hypocreomycetidae</taxon>
        <taxon>Glomerellales</taxon>
        <taxon>Glomerellaceae</taxon>
        <taxon>Colletotrichum</taxon>
        <taxon>Colletotrichum acutatum species complex</taxon>
    </lineage>
</organism>
<dbReference type="SUPFAM" id="SSF51322">
    <property type="entry name" value="Cyanovirin-N"/>
    <property type="match status" value="1"/>
</dbReference>
<gene>
    <name evidence="3" type="ORF">CABS02_15199</name>
</gene>
<dbReference type="Pfam" id="PF08881">
    <property type="entry name" value="CVNH"/>
    <property type="match status" value="1"/>
</dbReference>
<accession>A0A9P9WZN7</accession>
<name>A0A9P9WZN7_9PEZI</name>
<keyword evidence="1" id="KW-0732">Signal</keyword>
<protein>
    <recommendedName>
        <fullName evidence="2">Cyanovirin-N domain-containing protein</fullName>
    </recommendedName>
</protein>
<keyword evidence="4" id="KW-1185">Reference proteome</keyword>
<dbReference type="Proteomes" id="UP001056436">
    <property type="component" value="Unassembled WGS sequence"/>
</dbReference>
<sequence>MASSVVRILSHLAVLCSVFPHVSGEQPADRLAERETSLQPRGFLDSCADWGTVMNEKYKMAAMCRTTTGDWTWSVLDLNHCMVNRDGSLMAQDEKSWANYKCSTQNDDSDERHVDHGIDLNLVVGNDNGTLFCGRQAYKGLVHSQDQISWSDIGAIKVSD</sequence>
<evidence type="ECO:0000313" key="3">
    <source>
        <dbReference type="EMBL" id="KAI3528144.1"/>
    </source>
</evidence>
<dbReference type="OrthoDB" id="4672515at2759"/>
<feature type="chain" id="PRO_5040270556" description="Cyanovirin-N domain-containing protein" evidence="1">
    <location>
        <begin position="25"/>
        <end position="160"/>
    </location>
</feature>
<dbReference type="EMBL" id="SDAQ01000271">
    <property type="protein sequence ID" value="KAI3528144.1"/>
    <property type="molecule type" value="Genomic_DNA"/>
</dbReference>